<dbReference type="EMBL" id="JAVDWW010000001">
    <property type="protein sequence ID" value="MDR7167424.1"/>
    <property type="molecule type" value="Genomic_DNA"/>
</dbReference>
<protein>
    <submittedName>
        <fullName evidence="1">Uncharacterized protein</fullName>
    </submittedName>
</protein>
<gene>
    <name evidence="1" type="ORF">J2W56_001142</name>
</gene>
<organism evidence="1 2">
    <name type="scientific">Nocardia kruczakiae</name>
    <dbReference type="NCBI Taxonomy" id="261477"/>
    <lineage>
        <taxon>Bacteria</taxon>
        <taxon>Bacillati</taxon>
        <taxon>Actinomycetota</taxon>
        <taxon>Actinomycetes</taxon>
        <taxon>Mycobacteriales</taxon>
        <taxon>Nocardiaceae</taxon>
        <taxon>Nocardia</taxon>
    </lineage>
</organism>
<evidence type="ECO:0000313" key="1">
    <source>
        <dbReference type="EMBL" id="MDR7167424.1"/>
    </source>
</evidence>
<evidence type="ECO:0000313" key="2">
    <source>
        <dbReference type="Proteomes" id="UP001251217"/>
    </source>
</evidence>
<accession>A0ABU1XAD1</accession>
<keyword evidence="2" id="KW-1185">Reference proteome</keyword>
<sequence>MNGRFEDADCEHIVPAECPDRVAAAVLRMAGAPERTV</sequence>
<comment type="caution">
    <text evidence="1">The sequence shown here is derived from an EMBL/GenBank/DDBJ whole genome shotgun (WGS) entry which is preliminary data.</text>
</comment>
<name>A0ABU1XAD1_9NOCA</name>
<dbReference type="Proteomes" id="UP001251217">
    <property type="component" value="Unassembled WGS sequence"/>
</dbReference>
<reference evidence="1 2" key="1">
    <citation type="submission" date="2023-07" db="EMBL/GenBank/DDBJ databases">
        <title>Sorghum-associated microbial communities from plants grown in Nebraska, USA.</title>
        <authorList>
            <person name="Schachtman D."/>
        </authorList>
    </citation>
    <scope>NUCLEOTIDE SEQUENCE [LARGE SCALE GENOMIC DNA]</scope>
    <source>
        <strain evidence="1 2">4272</strain>
    </source>
</reference>
<proteinExistence type="predicted"/>